<sequence length="213" mass="21352">MWESFAAPAVGLMAAMAAAVPTPPSSVDAAPVLTSTPFGALPGQQVTHTVTISGSGTLTTARITFTTTIDLDGVTARAEPGRCAASPRTVVCDLGDLRLGPAGAAPRITISGRVRPGAPSGTVVRNRVGVTSVETTATGARTTSNAYLLPGSTAAPTDPPLRSTALAAEVPPPGRSMRVPAVAAVVAGAVAAAALLARRRLRRRPNPPPADPL</sequence>
<evidence type="ECO:0008006" key="5">
    <source>
        <dbReference type="Google" id="ProtNLM"/>
    </source>
</evidence>
<keyword evidence="1" id="KW-1133">Transmembrane helix</keyword>
<keyword evidence="1" id="KW-0812">Transmembrane</keyword>
<keyword evidence="2" id="KW-0732">Signal</keyword>
<evidence type="ECO:0000256" key="2">
    <source>
        <dbReference type="SAM" id="SignalP"/>
    </source>
</evidence>
<gene>
    <name evidence="3" type="ORF">GA0074696_3378</name>
</gene>
<feature type="chain" id="PRO_5008709163" description="DUF11 domain-containing protein" evidence="2">
    <location>
        <begin position="30"/>
        <end position="213"/>
    </location>
</feature>
<evidence type="ECO:0000256" key="1">
    <source>
        <dbReference type="SAM" id="Phobius"/>
    </source>
</evidence>
<feature type="transmembrane region" description="Helical" evidence="1">
    <location>
        <begin position="179"/>
        <end position="197"/>
    </location>
</feature>
<keyword evidence="1" id="KW-0472">Membrane</keyword>
<evidence type="ECO:0000313" key="4">
    <source>
        <dbReference type="Proteomes" id="UP000198228"/>
    </source>
</evidence>
<reference evidence="3 4" key="1">
    <citation type="submission" date="2016-06" db="EMBL/GenBank/DDBJ databases">
        <authorList>
            <person name="Kjaerup R.B."/>
            <person name="Dalgaard T.S."/>
            <person name="Juul-Madsen H.R."/>
        </authorList>
    </citation>
    <scope>NUCLEOTIDE SEQUENCE [LARGE SCALE GENOMIC DNA]</scope>
    <source>
        <strain evidence="3 4">DSM 43821</strain>
    </source>
</reference>
<dbReference type="Proteomes" id="UP000198228">
    <property type="component" value="Chromosome I"/>
</dbReference>
<proteinExistence type="predicted"/>
<organism evidence="3 4">
    <name type="scientific">Micromonospora purpureochromogenes</name>
    <dbReference type="NCBI Taxonomy" id="47872"/>
    <lineage>
        <taxon>Bacteria</taxon>
        <taxon>Bacillati</taxon>
        <taxon>Actinomycetota</taxon>
        <taxon>Actinomycetes</taxon>
        <taxon>Micromonosporales</taxon>
        <taxon>Micromonosporaceae</taxon>
        <taxon>Micromonospora</taxon>
    </lineage>
</organism>
<dbReference type="RefSeq" id="WP_088961971.1">
    <property type="nucleotide sequence ID" value="NZ_LT607410.1"/>
</dbReference>
<feature type="signal peptide" evidence="2">
    <location>
        <begin position="1"/>
        <end position="29"/>
    </location>
</feature>
<evidence type="ECO:0000313" key="3">
    <source>
        <dbReference type="EMBL" id="SCF20019.1"/>
    </source>
</evidence>
<dbReference type="EMBL" id="LT607410">
    <property type="protein sequence ID" value="SCF20019.1"/>
    <property type="molecule type" value="Genomic_DNA"/>
</dbReference>
<name>A0A1C4YH13_9ACTN</name>
<dbReference type="AlphaFoldDB" id="A0A1C4YH13"/>
<protein>
    <recommendedName>
        <fullName evidence="5">DUF11 domain-containing protein</fullName>
    </recommendedName>
</protein>
<accession>A0A1C4YH13</accession>